<evidence type="ECO:0000256" key="3">
    <source>
        <dbReference type="ARBA" id="ARBA00022475"/>
    </source>
</evidence>
<evidence type="ECO:0000256" key="8">
    <source>
        <dbReference type="ARBA" id="ARBA00023315"/>
    </source>
</evidence>
<dbReference type="AlphaFoldDB" id="A0A5C1A4E0"/>
<feature type="transmembrane region" description="Helical" evidence="11">
    <location>
        <begin position="139"/>
        <end position="159"/>
    </location>
</feature>
<organism evidence="12 13">
    <name type="scientific">Limnoglobus roseus</name>
    <dbReference type="NCBI Taxonomy" id="2598579"/>
    <lineage>
        <taxon>Bacteria</taxon>
        <taxon>Pseudomonadati</taxon>
        <taxon>Planctomycetota</taxon>
        <taxon>Planctomycetia</taxon>
        <taxon>Gemmatales</taxon>
        <taxon>Gemmataceae</taxon>
        <taxon>Limnoglobus</taxon>
    </lineage>
</organism>
<keyword evidence="4 9" id="KW-0808">Transferase</keyword>
<feature type="transmembrane region" description="Helical" evidence="11">
    <location>
        <begin position="80"/>
        <end position="104"/>
    </location>
</feature>
<evidence type="ECO:0000256" key="5">
    <source>
        <dbReference type="ARBA" id="ARBA00022692"/>
    </source>
</evidence>
<dbReference type="InterPro" id="IPR004299">
    <property type="entry name" value="MBOAT_fam"/>
</dbReference>
<feature type="transmembrane region" description="Helical" evidence="11">
    <location>
        <begin position="6"/>
        <end position="23"/>
    </location>
</feature>
<keyword evidence="7 9" id="KW-0472">Membrane</keyword>
<evidence type="ECO:0000256" key="10">
    <source>
        <dbReference type="SAM" id="MobiDB-lite"/>
    </source>
</evidence>
<evidence type="ECO:0000256" key="7">
    <source>
        <dbReference type="ARBA" id="ARBA00023136"/>
    </source>
</evidence>
<name>A0A5C1A4E0_9BACT</name>
<evidence type="ECO:0000256" key="6">
    <source>
        <dbReference type="ARBA" id="ARBA00022989"/>
    </source>
</evidence>
<reference evidence="13" key="1">
    <citation type="submission" date="2019-08" db="EMBL/GenBank/DDBJ databases">
        <title>Limnoglobus roseus gen. nov., sp. nov., a novel freshwater planctomycete with a giant genome from the family Gemmataceae.</title>
        <authorList>
            <person name="Kulichevskaya I.S."/>
            <person name="Naumoff D.G."/>
            <person name="Miroshnikov K."/>
            <person name="Ivanova A."/>
            <person name="Philippov D.A."/>
            <person name="Hakobyan A."/>
            <person name="Rijpstra I.C."/>
            <person name="Sinninghe Damste J.S."/>
            <person name="Liesack W."/>
            <person name="Dedysh S.N."/>
        </authorList>
    </citation>
    <scope>NUCLEOTIDE SEQUENCE [LARGE SCALE GENOMIC DNA]</scope>
    <source>
        <strain evidence="13">PX52</strain>
    </source>
</reference>
<feature type="transmembrane region" description="Helical" evidence="11">
    <location>
        <begin position="110"/>
        <end position="127"/>
    </location>
</feature>
<keyword evidence="3 9" id="KW-1003">Cell membrane</keyword>
<dbReference type="PIRSF" id="PIRSF500217">
    <property type="entry name" value="AlgI"/>
    <property type="match status" value="1"/>
</dbReference>
<evidence type="ECO:0000313" key="13">
    <source>
        <dbReference type="Proteomes" id="UP000324974"/>
    </source>
</evidence>
<dbReference type="EMBL" id="CP042425">
    <property type="protein sequence ID" value="QEL13183.1"/>
    <property type="molecule type" value="Genomic_DNA"/>
</dbReference>
<dbReference type="Pfam" id="PF03062">
    <property type="entry name" value="MBOAT"/>
    <property type="match status" value="1"/>
</dbReference>
<feature type="region of interest" description="Disordered" evidence="10">
    <location>
        <begin position="342"/>
        <end position="385"/>
    </location>
</feature>
<dbReference type="GO" id="GO:0042121">
    <property type="term" value="P:alginic acid biosynthetic process"/>
    <property type="evidence" value="ECO:0007669"/>
    <property type="project" value="InterPro"/>
</dbReference>
<dbReference type="GO" id="GO:0016746">
    <property type="term" value="F:acyltransferase activity"/>
    <property type="evidence" value="ECO:0007669"/>
    <property type="project" value="UniProtKB-KW"/>
</dbReference>
<comment type="subcellular location">
    <subcellularLocation>
        <location evidence="1">Cell membrane</location>
        <topology evidence="1">Multi-pass membrane protein</topology>
    </subcellularLocation>
</comment>
<evidence type="ECO:0000256" key="4">
    <source>
        <dbReference type="ARBA" id="ARBA00022679"/>
    </source>
</evidence>
<dbReference type="InterPro" id="IPR024194">
    <property type="entry name" value="Ac/AlaTfrase_AlgI/DltB"/>
</dbReference>
<dbReference type="KEGG" id="lrs:PX52LOC_00036"/>
<dbReference type="OrthoDB" id="9805788at2"/>
<sequence>MYFQSQTFLHIFLPLVLLAYYAVPVARVTIRNAVLFAASLFFYAWGEREFVAILFGSLVVNFGFAHAIERFGRKKLTLTVAVLSNLALLGWLKYAGFLAATLGYSLPAQHLPIGVSFFTFQAISYCVDVYRREVPAERSFLRFGVYVFLFPHLIAGPIVRYADLAESLATRDHTLDRFADGVRRFTMGLAKKILIADTLAVVADQVFRLPPQELAASAAWVGMLCYALQIYFDFSGYSDMAIGLGKLFGFEFAENFRYPYSAASVTDFWRRWHISLSSWFRDYVYIPLGGNRGGAFATYRNLLIVFVLCGLWHGANWTFLVWGAWHGGFLILERVLASRKTATESSPSPPALRGRGRGEGADVPPRGAMFHQGEGSPPHPNPLPLKAGGEGTGVAVVGRHVYALIVVLFGWVFFRSQTLAQATGIFAALFGLTDGTHIAGDVMTHAAGIALAVGAFISVPVFPWLKRQGNLALVAVPLLAVLLLLATAGIAGSTYSAFIYFRF</sequence>
<comment type="similarity">
    <text evidence="2 9">Belongs to the membrane-bound acyltransferase family.</text>
</comment>
<dbReference type="PIRSF" id="PIRSF016636">
    <property type="entry name" value="AlgI_DltB"/>
    <property type="match status" value="1"/>
</dbReference>
<evidence type="ECO:0000256" key="1">
    <source>
        <dbReference type="ARBA" id="ARBA00004651"/>
    </source>
</evidence>
<feature type="transmembrane region" description="Helical" evidence="11">
    <location>
        <begin position="471"/>
        <end position="501"/>
    </location>
</feature>
<feature type="transmembrane region" description="Helical" evidence="11">
    <location>
        <begin position="442"/>
        <end position="465"/>
    </location>
</feature>
<feature type="transmembrane region" description="Helical" evidence="11">
    <location>
        <begin position="214"/>
        <end position="232"/>
    </location>
</feature>
<accession>A0A5C1A4E0</accession>
<evidence type="ECO:0000313" key="12">
    <source>
        <dbReference type="EMBL" id="QEL13183.1"/>
    </source>
</evidence>
<gene>
    <name evidence="12" type="ORF">PX52LOC_00036</name>
</gene>
<feature type="transmembrane region" description="Helical" evidence="11">
    <location>
        <begin position="401"/>
        <end position="430"/>
    </location>
</feature>
<keyword evidence="8 9" id="KW-0012">Acyltransferase</keyword>
<keyword evidence="6 11" id="KW-1133">Transmembrane helix</keyword>
<evidence type="ECO:0000256" key="11">
    <source>
        <dbReference type="SAM" id="Phobius"/>
    </source>
</evidence>
<keyword evidence="13" id="KW-1185">Reference proteome</keyword>
<evidence type="ECO:0000256" key="9">
    <source>
        <dbReference type="PIRNR" id="PIRNR016636"/>
    </source>
</evidence>
<evidence type="ECO:0000256" key="2">
    <source>
        <dbReference type="ARBA" id="ARBA00010323"/>
    </source>
</evidence>
<feature type="transmembrane region" description="Helical" evidence="11">
    <location>
        <begin position="51"/>
        <end position="68"/>
    </location>
</feature>
<dbReference type="GO" id="GO:0005886">
    <property type="term" value="C:plasma membrane"/>
    <property type="evidence" value="ECO:0007669"/>
    <property type="project" value="UniProtKB-SubCell"/>
</dbReference>
<proteinExistence type="inferred from homology"/>
<dbReference type="Proteomes" id="UP000324974">
    <property type="component" value="Chromosome"/>
</dbReference>
<dbReference type="PANTHER" id="PTHR13285:SF23">
    <property type="entry name" value="TEICHOIC ACID D-ALANYLTRANSFERASE"/>
    <property type="match status" value="1"/>
</dbReference>
<keyword evidence="5 11" id="KW-0812">Transmembrane</keyword>
<protein>
    <submittedName>
        <fullName evidence="12">MBOAT family protein</fullName>
    </submittedName>
</protein>
<dbReference type="InterPro" id="IPR028362">
    <property type="entry name" value="AlgI"/>
</dbReference>
<dbReference type="PANTHER" id="PTHR13285">
    <property type="entry name" value="ACYLTRANSFERASE"/>
    <property type="match status" value="1"/>
</dbReference>
<dbReference type="RefSeq" id="WP_149108171.1">
    <property type="nucleotide sequence ID" value="NZ_CP042425.1"/>
</dbReference>
<dbReference type="InterPro" id="IPR051085">
    <property type="entry name" value="MB_O-acyltransferase"/>
</dbReference>
<feature type="transmembrane region" description="Helical" evidence="11">
    <location>
        <begin position="302"/>
        <end position="325"/>
    </location>
</feature>